<dbReference type="Proteomes" id="UP000887574">
    <property type="component" value="Unplaced"/>
</dbReference>
<sequence length="100" mass="11222">MGALVARLKAAPPKEEKKACLGDVLRSPSTGTNFLLVEHIKQDRNDAYRQKRELRIAFGSSLPSSLWMTFENMIRKVDSIAVSCDVPYAFFGSLIDEVKF</sequence>
<proteinExistence type="predicted"/>
<organism evidence="1 2">
    <name type="scientific">Ditylenchus dipsaci</name>
    <dbReference type="NCBI Taxonomy" id="166011"/>
    <lineage>
        <taxon>Eukaryota</taxon>
        <taxon>Metazoa</taxon>
        <taxon>Ecdysozoa</taxon>
        <taxon>Nematoda</taxon>
        <taxon>Chromadorea</taxon>
        <taxon>Rhabditida</taxon>
        <taxon>Tylenchina</taxon>
        <taxon>Tylenchomorpha</taxon>
        <taxon>Sphaerularioidea</taxon>
        <taxon>Anguinidae</taxon>
        <taxon>Anguininae</taxon>
        <taxon>Ditylenchus</taxon>
    </lineage>
</organism>
<protein>
    <submittedName>
        <fullName evidence="2">Uncharacterized protein</fullName>
    </submittedName>
</protein>
<name>A0A915ETV8_9BILA</name>
<dbReference type="WBParaSite" id="jg9222">
    <property type="protein sequence ID" value="jg9222"/>
    <property type="gene ID" value="jg9222"/>
</dbReference>
<accession>A0A915ETV8</accession>
<keyword evidence="1" id="KW-1185">Reference proteome</keyword>
<dbReference type="AlphaFoldDB" id="A0A915ETV8"/>
<evidence type="ECO:0000313" key="1">
    <source>
        <dbReference type="Proteomes" id="UP000887574"/>
    </source>
</evidence>
<reference evidence="2" key="1">
    <citation type="submission" date="2022-11" db="UniProtKB">
        <authorList>
            <consortium name="WormBaseParasite"/>
        </authorList>
    </citation>
    <scope>IDENTIFICATION</scope>
</reference>
<evidence type="ECO:0000313" key="2">
    <source>
        <dbReference type="WBParaSite" id="jg9222"/>
    </source>
</evidence>